<proteinExistence type="predicted"/>
<dbReference type="AlphaFoldDB" id="A0A2G9GYB0"/>
<gene>
    <name evidence="1" type="ORF">CDL12_17150</name>
</gene>
<evidence type="ECO:0000313" key="2">
    <source>
        <dbReference type="Proteomes" id="UP000231279"/>
    </source>
</evidence>
<keyword evidence="2" id="KW-1185">Reference proteome</keyword>
<organism evidence="1 2">
    <name type="scientific">Handroanthus impetiginosus</name>
    <dbReference type="NCBI Taxonomy" id="429701"/>
    <lineage>
        <taxon>Eukaryota</taxon>
        <taxon>Viridiplantae</taxon>
        <taxon>Streptophyta</taxon>
        <taxon>Embryophyta</taxon>
        <taxon>Tracheophyta</taxon>
        <taxon>Spermatophyta</taxon>
        <taxon>Magnoliopsida</taxon>
        <taxon>eudicotyledons</taxon>
        <taxon>Gunneridae</taxon>
        <taxon>Pentapetalae</taxon>
        <taxon>asterids</taxon>
        <taxon>lamiids</taxon>
        <taxon>Lamiales</taxon>
        <taxon>Bignoniaceae</taxon>
        <taxon>Crescentiina</taxon>
        <taxon>Tabebuia alliance</taxon>
        <taxon>Handroanthus</taxon>
    </lineage>
</organism>
<sequence>MYFLDGQVHHGMLYYDLNCFCLRLLDVVIFPWPGAVLNHTTTEEHFLHM</sequence>
<dbReference type="EMBL" id="NKXS01003272">
    <property type="protein sequence ID" value="PIN10266.1"/>
    <property type="molecule type" value="Genomic_DNA"/>
</dbReference>
<name>A0A2G9GYB0_9LAMI</name>
<evidence type="ECO:0000313" key="1">
    <source>
        <dbReference type="EMBL" id="PIN10266.1"/>
    </source>
</evidence>
<accession>A0A2G9GYB0</accession>
<reference evidence="2" key="1">
    <citation type="journal article" date="2018" name="Gigascience">
        <title>Genome assembly of the Pink Ipe (Handroanthus impetiginosus, Bignoniaceae), a highly valued, ecologically keystone Neotropical timber forest tree.</title>
        <authorList>
            <person name="Silva-Junior O.B."/>
            <person name="Grattapaglia D."/>
            <person name="Novaes E."/>
            <person name="Collevatti R.G."/>
        </authorList>
    </citation>
    <scope>NUCLEOTIDE SEQUENCE [LARGE SCALE GENOMIC DNA]</scope>
    <source>
        <strain evidence="2">cv. UFG-1</strain>
    </source>
</reference>
<dbReference type="Proteomes" id="UP000231279">
    <property type="component" value="Unassembled WGS sequence"/>
</dbReference>
<comment type="caution">
    <text evidence="1">The sequence shown here is derived from an EMBL/GenBank/DDBJ whole genome shotgun (WGS) entry which is preliminary data.</text>
</comment>
<protein>
    <submittedName>
        <fullName evidence="1">Uncharacterized protein</fullName>
    </submittedName>
</protein>